<dbReference type="Proteomes" id="UP000218334">
    <property type="component" value="Unassembled WGS sequence"/>
</dbReference>
<reference evidence="3" key="1">
    <citation type="journal article" date="2017" name="Nat. Ecol. Evol.">
        <title>Genome expansion and lineage-specific genetic innovations in the forest pathogenic fungi Armillaria.</title>
        <authorList>
            <person name="Sipos G."/>
            <person name="Prasanna A.N."/>
            <person name="Walter M.C."/>
            <person name="O'Connor E."/>
            <person name="Balint B."/>
            <person name="Krizsan K."/>
            <person name="Kiss B."/>
            <person name="Hess J."/>
            <person name="Varga T."/>
            <person name="Slot J."/>
            <person name="Riley R."/>
            <person name="Boka B."/>
            <person name="Rigling D."/>
            <person name="Barry K."/>
            <person name="Lee J."/>
            <person name="Mihaltcheva S."/>
            <person name="LaButti K."/>
            <person name="Lipzen A."/>
            <person name="Waldron R."/>
            <person name="Moloney N.M."/>
            <person name="Sperisen C."/>
            <person name="Kredics L."/>
            <person name="Vagvoelgyi C."/>
            <person name="Patrignani A."/>
            <person name="Fitzpatrick D."/>
            <person name="Nagy I."/>
            <person name="Doyle S."/>
            <person name="Anderson J.B."/>
            <person name="Grigoriev I.V."/>
            <person name="Gueldener U."/>
            <person name="Muensterkoetter M."/>
            <person name="Nagy L.G."/>
        </authorList>
    </citation>
    <scope>NUCLEOTIDE SEQUENCE [LARGE SCALE GENOMIC DNA]</scope>
    <source>
        <strain evidence="3">28-4</strain>
    </source>
</reference>
<feature type="transmembrane region" description="Helical" evidence="1">
    <location>
        <begin position="20"/>
        <end position="42"/>
    </location>
</feature>
<name>A0A2H3BZ83_9AGAR</name>
<dbReference type="AlphaFoldDB" id="A0A2H3BZ83"/>
<keyword evidence="1" id="KW-0812">Transmembrane</keyword>
<evidence type="ECO:0000313" key="2">
    <source>
        <dbReference type="EMBL" id="PBK69907.1"/>
    </source>
</evidence>
<evidence type="ECO:0000313" key="3">
    <source>
        <dbReference type="Proteomes" id="UP000218334"/>
    </source>
</evidence>
<gene>
    <name evidence="2" type="ORF">ARMSODRAFT_151496</name>
</gene>
<proteinExistence type="predicted"/>
<keyword evidence="1" id="KW-1133">Transmembrane helix</keyword>
<keyword evidence="1" id="KW-0472">Membrane</keyword>
<dbReference type="EMBL" id="KZ293428">
    <property type="protein sequence ID" value="PBK69907.1"/>
    <property type="molecule type" value="Genomic_DNA"/>
</dbReference>
<dbReference type="STRING" id="1076256.A0A2H3BZ83"/>
<sequence length="84" mass="9659">MASLVMGDSMIIYCLWVVWGFIYYVIIFPLLTLAGLTAVSVLRTKSRNIAASELKVSIHRDRHTKSKFRRPLIYAARKCQLPRC</sequence>
<organism evidence="2 3">
    <name type="scientific">Armillaria solidipes</name>
    <dbReference type="NCBI Taxonomy" id="1076256"/>
    <lineage>
        <taxon>Eukaryota</taxon>
        <taxon>Fungi</taxon>
        <taxon>Dikarya</taxon>
        <taxon>Basidiomycota</taxon>
        <taxon>Agaricomycotina</taxon>
        <taxon>Agaricomycetes</taxon>
        <taxon>Agaricomycetidae</taxon>
        <taxon>Agaricales</taxon>
        <taxon>Marasmiineae</taxon>
        <taxon>Physalacriaceae</taxon>
        <taxon>Armillaria</taxon>
    </lineage>
</organism>
<evidence type="ECO:0000256" key="1">
    <source>
        <dbReference type="SAM" id="Phobius"/>
    </source>
</evidence>
<accession>A0A2H3BZ83</accession>
<keyword evidence="3" id="KW-1185">Reference proteome</keyword>
<protein>
    <submittedName>
        <fullName evidence="2">Uncharacterized protein</fullName>
    </submittedName>
</protein>